<dbReference type="Gene3D" id="3.40.50.1400">
    <property type="match status" value="2"/>
</dbReference>
<dbReference type="GO" id="GO:0019251">
    <property type="term" value="P:anaerobic cobalamin biosynthetic process"/>
    <property type="evidence" value="ECO:0007669"/>
    <property type="project" value="InterPro"/>
</dbReference>
<evidence type="ECO:0000313" key="4">
    <source>
        <dbReference type="EMBL" id="HDD52885.1"/>
    </source>
</evidence>
<dbReference type="InterPro" id="IPR010388">
    <property type="entry name" value="Anaerobic_Co-chelatase"/>
</dbReference>
<dbReference type="GO" id="GO:0016852">
    <property type="term" value="F:sirohydrochlorin cobaltochelatase activity"/>
    <property type="evidence" value="ECO:0007669"/>
    <property type="project" value="InterPro"/>
</dbReference>
<proteinExistence type="predicted"/>
<keyword evidence="3" id="KW-0732">Signal</keyword>
<evidence type="ECO:0000256" key="2">
    <source>
        <dbReference type="PIRSR" id="PIRSR033579-3"/>
    </source>
</evidence>
<evidence type="ECO:0000256" key="1">
    <source>
        <dbReference type="PIRSR" id="PIRSR033579-1"/>
    </source>
</evidence>
<dbReference type="Proteomes" id="UP000885690">
    <property type="component" value="Unassembled WGS sequence"/>
</dbReference>
<feature type="binding site" evidence="2">
    <location>
        <position position="206"/>
    </location>
    <ligand>
        <name>Co(2+)</name>
        <dbReference type="ChEBI" id="CHEBI:48828"/>
    </ligand>
</feature>
<feature type="binding site" evidence="2">
    <location>
        <position position="271"/>
    </location>
    <ligand>
        <name>Co(2+)</name>
        <dbReference type="ChEBI" id="CHEBI:48828"/>
    </ligand>
</feature>
<protein>
    <submittedName>
        <fullName evidence="4">Sirohydrochlorin cobaltochelatase</fullName>
    </submittedName>
</protein>
<dbReference type="Pfam" id="PF06180">
    <property type="entry name" value="CbiK"/>
    <property type="match status" value="1"/>
</dbReference>
<dbReference type="SUPFAM" id="SSF53800">
    <property type="entry name" value="Chelatase"/>
    <property type="match status" value="1"/>
</dbReference>
<dbReference type="GO" id="GO:0046872">
    <property type="term" value="F:metal ion binding"/>
    <property type="evidence" value="ECO:0007669"/>
    <property type="project" value="UniProtKB-KW"/>
</dbReference>
<keyword evidence="2" id="KW-0170">Cobalt</keyword>
<feature type="chain" id="PRO_5028315868" evidence="3">
    <location>
        <begin position="23"/>
        <end position="328"/>
    </location>
</feature>
<organism evidence="4">
    <name type="scientific">Thermosulfidibacter takaii</name>
    <dbReference type="NCBI Taxonomy" id="412593"/>
    <lineage>
        <taxon>Bacteria</taxon>
        <taxon>Pseudomonadati</taxon>
        <taxon>Thermosulfidibacterota</taxon>
        <taxon>Thermosulfidibacteria</taxon>
        <taxon>Thermosulfidibacterales</taxon>
        <taxon>Thermosulfidibacteraceae</taxon>
    </lineage>
</organism>
<evidence type="ECO:0000256" key="3">
    <source>
        <dbReference type="SAM" id="SignalP"/>
    </source>
</evidence>
<comment type="caution">
    <text evidence="4">The sequence shown here is derived from an EMBL/GenBank/DDBJ whole genome shotgun (WGS) entry which is preliminary data.</text>
</comment>
<feature type="signal peptide" evidence="3">
    <location>
        <begin position="1"/>
        <end position="22"/>
    </location>
</feature>
<gene>
    <name evidence="4" type="ORF">ENF32_02295</name>
</gene>
<feature type="binding site" evidence="2">
    <location>
        <position position="238"/>
    </location>
    <ligand>
        <name>Co(2+)</name>
        <dbReference type="ChEBI" id="CHEBI:48828"/>
    </ligand>
</feature>
<dbReference type="CDD" id="cd03413">
    <property type="entry name" value="CbiK_C"/>
    <property type="match status" value="1"/>
</dbReference>
<dbReference type="EMBL" id="DQWS01000088">
    <property type="protein sequence ID" value="HDD52885.1"/>
    <property type="molecule type" value="Genomic_DNA"/>
</dbReference>
<reference evidence="4" key="1">
    <citation type="journal article" date="2020" name="mSystems">
        <title>Genome- and Community-Level Interaction Insights into Carbon Utilization and Element Cycling Functions of Hydrothermarchaeota in Hydrothermal Sediment.</title>
        <authorList>
            <person name="Zhou Z."/>
            <person name="Liu Y."/>
            <person name="Xu W."/>
            <person name="Pan J."/>
            <person name="Luo Z.H."/>
            <person name="Li M."/>
        </authorList>
    </citation>
    <scope>NUCLEOTIDE SEQUENCE [LARGE SCALE GENOMIC DNA]</scope>
    <source>
        <strain evidence="4">HyVt-115</strain>
    </source>
</reference>
<name>A0A7C0Y7Q2_9BACT</name>
<feature type="active site" description="Proton acceptor" evidence="1">
    <location>
        <position position="206"/>
    </location>
</feature>
<keyword evidence="2" id="KW-0479">Metal-binding</keyword>
<sequence length="328" mass="36619">MRRVLSVLLAVVLVATSGLSMAGEHGMHRDRERTAIVLAFFGTTYPSGLKAVVNILNHVKKAFPHTEVKVTFTSNIIRSIWRERQGDAQRWLSQGVPKEILYVKDFLGVMGELRDEGYKNVIVQSTHIYHGEEVEDLMAYIRAIRSIRTVKAKWRPFNTVAFGRPIFGDVGDRYDYHEDLKRGVGALKADVELARKKGAVLVYMGHGNEFWSTGIYAEAQKMLRTLYPDVRTFVGTVEGYPSLDDVVEALKREARSKKVILKPLMVVAGDHAHNDMAGPGKDSWKNVLEAAGFQVEPVLHGLGENDEIAEIVVEHVKDAAKDAGLVVR</sequence>
<dbReference type="PIRSF" id="PIRSF033579">
    <property type="entry name" value="Anaer_Co_chel"/>
    <property type="match status" value="1"/>
</dbReference>
<accession>A0A7C0Y7Q2</accession>
<dbReference type="AlphaFoldDB" id="A0A7C0Y7Q2"/>